<reference evidence="2" key="1">
    <citation type="submission" date="2018-07" db="EMBL/GenBank/DDBJ databases">
        <authorList>
            <consortium name="PulseNet: The National Subtyping Network for Foodborne Disease Surveillance"/>
            <person name="Tarr C.L."/>
            <person name="Trees E."/>
            <person name="Katz L.S."/>
            <person name="Carleton-Romer H.A."/>
            <person name="Stroika S."/>
            <person name="Kucerova Z."/>
            <person name="Roache K.F."/>
            <person name="Sabol A.L."/>
            <person name="Besser J."/>
            <person name="Gerner-Smidt P."/>
        </authorList>
    </citation>
    <scope>NUCLEOTIDE SEQUENCE [LARGE SCALE GENOMIC DNA]</scope>
    <source>
        <strain evidence="2">PNUSAS006183</strain>
    </source>
</reference>
<dbReference type="EMBL" id="AAKOBS010000009">
    <property type="protein sequence ID" value="ECT8496701.1"/>
    <property type="molecule type" value="Genomic_DNA"/>
</dbReference>
<dbReference type="InterPro" id="IPR009739">
    <property type="entry name" value="LprI-like_N"/>
</dbReference>
<accession>A0A602Z2S5</accession>
<evidence type="ECO:0000259" key="1">
    <source>
        <dbReference type="Pfam" id="PF07007"/>
    </source>
</evidence>
<name>A0A602Z2S5_SALET</name>
<gene>
    <name evidence="2" type="ORF">BWQ27_10985</name>
</gene>
<dbReference type="AlphaFoldDB" id="A0A602Z2S5"/>
<dbReference type="Pfam" id="PF07007">
    <property type="entry name" value="LprI"/>
    <property type="match status" value="1"/>
</dbReference>
<proteinExistence type="predicted"/>
<comment type="caution">
    <text evidence="2">The sequence shown here is derived from an EMBL/GenBank/DDBJ whole genome shotgun (WGS) entry which is preliminary data.</text>
</comment>
<dbReference type="Proteomes" id="UP000839894">
    <property type="component" value="Unassembled WGS sequence"/>
</dbReference>
<dbReference type="Gene3D" id="1.20.1270.180">
    <property type="match status" value="1"/>
</dbReference>
<sequence length="186" mass="21624">MIKAVQSASLISTFFRKEKVMSEKMRFMFFLFLFTPILLYAKEESKNVNDNPMAQPGKVECDKEKNSGYLRTGCILFFNGEKIDELIKMEEKYFSVAIQSIKSSEAYSCTYCDSQIKELNNSENLWHKYTESQCDAVWYNYYGGTAAPVISGDCKIRLYKQHIQDIWYFYLSPSGGYPILPEPDFK</sequence>
<protein>
    <submittedName>
        <fullName evidence="2">DUF1311 domain-containing protein</fullName>
    </submittedName>
</protein>
<organism evidence="2">
    <name type="scientific">Salmonella enterica subsp. enterica serovar Pensacola</name>
    <dbReference type="NCBI Taxonomy" id="34042"/>
    <lineage>
        <taxon>Bacteria</taxon>
        <taxon>Pseudomonadati</taxon>
        <taxon>Pseudomonadota</taxon>
        <taxon>Gammaproteobacteria</taxon>
        <taxon>Enterobacterales</taxon>
        <taxon>Enterobacteriaceae</taxon>
        <taxon>Salmonella</taxon>
    </lineage>
</organism>
<evidence type="ECO:0000313" key="2">
    <source>
        <dbReference type="EMBL" id="ECT8496701.1"/>
    </source>
</evidence>
<feature type="domain" description="Lysozyme inhibitor LprI-like N-terminal" evidence="1">
    <location>
        <begin position="99"/>
        <end position="164"/>
    </location>
</feature>